<dbReference type="InterPro" id="IPR005829">
    <property type="entry name" value="Sugar_transporter_CS"/>
</dbReference>
<comment type="similarity">
    <text evidence="2">Belongs to the major facilitator superfamily. Sugar transporter (TC 2.A.1.1) family.</text>
</comment>
<feature type="transmembrane region" description="Helical" evidence="7">
    <location>
        <begin position="72"/>
        <end position="99"/>
    </location>
</feature>
<dbReference type="InterPro" id="IPR036259">
    <property type="entry name" value="MFS_trans_sf"/>
</dbReference>
<evidence type="ECO:0000256" key="5">
    <source>
        <dbReference type="ARBA" id="ARBA00023136"/>
    </source>
</evidence>
<dbReference type="GO" id="GO:0016020">
    <property type="term" value="C:membrane"/>
    <property type="evidence" value="ECO:0007669"/>
    <property type="project" value="UniProtKB-SubCell"/>
</dbReference>
<keyword evidence="5 7" id="KW-0472">Membrane</keyword>
<reference evidence="11" key="2">
    <citation type="journal article" date="2015" name="PLoS Genet.">
        <title>The dynamic genome and transcriptome of the human fungal pathogen Blastomyces and close relative Emmonsia.</title>
        <authorList>
            <person name="Munoz J.F."/>
            <person name="Gauthier G.M."/>
            <person name="Desjardins C.A."/>
            <person name="Gallo J.E."/>
            <person name="Holder J."/>
            <person name="Sullivan T.D."/>
            <person name="Marty A.J."/>
            <person name="Carmen J.C."/>
            <person name="Chen Z."/>
            <person name="Ding L."/>
            <person name="Gujja S."/>
            <person name="Magrini V."/>
            <person name="Misas E."/>
            <person name="Mitreva M."/>
            <person name="Priest M."/>
            <person name="Saif S."/>
            <person name="Whiston E.A."/>
            <person name="Young S."/>
            <person name="Zeng Q."/>
            <person name="Goldman W.E."/>
            <person name="Mardis E.R."/>
            <person name="Taylor J.W."/>
            <person name="McEwen J.G."/>
            <person name="Clay O.K."/>
            <person name="Klein B.S."/>
            <person name="Cuomo C.A."/>
        </authorList>
    </citation>
    <scope>NUCLEOTIDE SEQUENCE [LARGE SCALE GENOMIC DNA]</scope>
    <source>
        <strain evidence="11">SLH14081</strain>
    </source>
</reference>
<evidence type="ECO:0000256" key="7">
    <source>
        <dbReference type="SAM" id="Phobius"/>
    </source>
</evidence>
<feature type="transmembrane region" description="Helical" evidence="7">
    <location>
        <begin position="150"/>
        <end position="175"/>
    </location>
</feature>
<feature type="transmembrane region" description="Helical" evidence="7">
    <location>
        <begin position="119"/>
        <end position="143"/>
    </location>
</feature>
<dbReference type="InterPro" id="IPR020846">
    <property type="entry name" value="MFS_dom"/>
</dbReference>
<keyword evidence="4 7" id="KW-1133">Transmembrane helix</keyword>
<reference evidence="10" key="1">
    <citation type="submission" date="2009-02" db="EMBL/GenBank/DDBJ databases">
        <title>The Genome Sequence of Blastomyces dermatitidis strain SLH14081.</title>
        <authorList>
            <consortium name="The Broad Institute Genome Sequencing Platform"/>
            <consortium name="Broad Institute Microbial Sequencing Center."/>
            <person name="Champion M."/>
            <person name="Cuomo C."/>
            <person name="Ma L.-J."/>
            <person name="Henn M.R."/>
            <person name="Klein B."/>
            <person name="Goldman B."/>
            <person name="Young S."/>
            <person name="Kodira C.D."/>
            <person name="Zeng Q."/>
            <person name="Koehrsen M."/>
            <person name="Alvarado L."/>
            <person name="Berlin A.M."/>
            <person name="Heiman D.I."/>
            <person name="Hepburn T.A."/>
            <person name="Saif S."/>
            <person name="Shea T.D."/>
            <person name="Shenoy N."/>
            <person name="Sykes S."/>
            <person name="Galagan J."/>
            <person name="Nusbaum C."/>
            <person name="Birren B."/>
        </authorList>
    </citation>
    <scope>NUCLEOTIDE SEQUENCE</scope>
    <source>
        <strain evidence="10">SLH14081</strain>
    </source>
</reference>
<name>A0A179UD57_BLAGS</name>
<dbReference type="PANTHER" id="PTHR48022:SF41">
    <property type="entry name" value="MAJOR FACILITATOR SUPERFAMILY (MFS) PROFILE DOMAIN-CONTAINING PROTEIN"/>
    <property type="match status" value="1"/>
</dbReference>
<feature type="transmembrane region" description="Helical" evidence="7">
    <location>
        <begin position="370"/>
        <end position="395"/>
    </location>
</feature>
<feature type="transmembrane region" description="Helical" evidence="7">
    <location>
        <begin position="246"/>
        <end position="268"/>
    </location>
</feature>
<gene>
    <name evidence="10" type="ORF">BDBG_02217</name>
</gene>
<dbReference type="AlphaFoldDB" id="A0A179UD57"/>
<feature type="transmembrane region" description="Helical" evidence="7">
    <location>
        <begin position="502"/>
        <end position="520"/>
    </location>
</feature>
<feature type="compositionally biased region" description="Low complexity" evidence="6">
    <location>
        <begin position="558"/>
        <end position="570"/>
    </location>
</feature>
<dbReference type="Pfam" id="PF00083">
    <property type="entry name" value="Sugar_tr"/>
    <property type="match status" value="1"/>
</dbReference>
<feature type="compositionally biased region" description="Basic and acidic residues" evidence="6">
    <location>
        <begin position="572"/>
        <end position="588"/>
    </location>
</feature>
<feature type="transmembrane region" description="Helical" evidence="7">
    <location>
        <begin position="402"/>
        <end position="421"/>
    </location>
</feature>
<evidence type="ECO:0000256" key="2">
    <source>
        <dbReference type="ARBA" id="ARBA00010992"/>
    </source>
</evidence>
<feature type="domain" description="Major facilitator superfamily (MFS) profile" evidence="8">
    <location>
        <begin position="75"/>
        <end position="524"/>
    </location>
</feature>
<dbReference type="Proteomes" id="UP000002038">
    <property type="component" value="Unassembled WGS sequence"/>
</dbReference>
<dbReference type="RefSeq" id="XP_002627546.1">
    <property type="nucleotide sequence ID" value="XM_002627500.2"/>
</dbReference>
<feature type="transmembrane region" description="Helical" evidence="7">
    <location>
        <begin position="218"/>
        <end position="239"/>
    </location>
</feature>
<dbReference type="OrthoDB" id="6612291at2759"/>
<dbReference type="RefSeq" id="XP_031576941.1">
    <property type="nucleotide sequence ID" value="XM_031720698.1"/>
</dbReference>
<evidence type="ECO:0000313" key="10">
    <source>
        <dbReference type="EMBL" id="OAT05904.1"/>
    </source>
</evidence>
<dbReference type="GeneID" id="8506969"/>
<dbReference type="Gene3D" id="1.20.1250.20">
    <property type="entry name" value="MFS general substrate transporter like domains"/>
    <property type="match status" value="1"/>
</dbReference>
<keyword evidence="11" id="KW-1185">Reference proteome</keyword>
<evidence type="ECO:0000256" key="3">
    <source>
        <dbReference type="ARBA" id="ARBA00022692"/>
    </source>
</evidence>
<evidence type="ECO:0000259" key="8">
    <source>
        <dbReference type="PROSITE" id="PS50850"/>
    </source>
</evidence>
<dbReference type="EMBL" id="GG657450">
    <property type="protein sequence ID" value="OAT05904.1"/>
    <property type="molecule type" value="Genomic_DNA"/>
</dbReference>
<dbReference type="SUPFAM" id="SSF103473">
    <property type="entry name" value="MFS general substrate transporter"/>
    <property type="match status" value="1"/>
</dbReference>
<protein>
    <submittedName>
        <fullName evidence="9 10">Maltose permease</fullName>
    </submittedName>
</protein>
<feature type="transmembrane region" description="Helical" evidence="7">
    <location>
        <begin position="469"/>
        <end position="490"/>
    </location>
</feature>
<feature type="transmembrane region" description="Helical" evidence="7">
    <location>
        <begin position="427"/>
        <end position="448"/>
    </location>
</feature>
<dbReference type="VEuPathDB" id="FungiDB:BDBG_02217"/>
<evidence type="ECO:0000256" key="1">
    <source>
        <dbReference type="ARBA" id="ARBA00004141"/>
    </source>
</evidence>
<dbReference type="PANTHER" id="PTHR48022">
    <property type="entry name" value="PLASTIDIC GLUCOSE TRANSPORTER 4"/>
    <property type="match status" value="1"/>
</dbReference>
<sequence length="588" mass="63390">MAVDEEKVPAKTTATTVLVATGDSNDGIIVSNNSLTNINDTSDDGNDGVYEVDNADPAELTLLQSIKRFPRVVGYVFAACPGILLYGFDMVIVSTLTAMPEFQRDFGEVLRGKPIIPSAWLGVWTAAPSIGNIAGAAVAGWVCDRFGRRFSLMLGALISAIGIAICFASAFAAGIDARRGIFLVGKLVEGFAAGQVVCTVQIYTSEIVTRALRGSSQALLPVMTMTGQLIGALVVFACLSVKGRDGYLIAVASQWLFSVILLFITIFIPESPPHLIRVGKIDQARKAQRRLHRKEVDTDKMVDKLVEILEQEREMMKRLGSQVRFIDCFRGIDLRRTIIVLVCHMMPQNFGLGLLSTASYFAQTVGIPPFLSVLLLEIGIAVGLVANIISVWTLSVAKRRPLMLWTLGLTGLFWGAIGISGCFDSPVTKWITAAGMIVIIFVCGNGIWPVSVLATAETSSLRLRGRTQAVGWAMHGIYACIFAVVLPYIYNTDKGNLGAKTGFVFFGLSVLSCGLIWMLVPEMGGRSPAELDLLFEHNVPTRDFLKWSAEKSSRKGPDAVASAAASAAAVSDDEKNKRSSEHVEIVSG</sequence>
<dbReference type="EMBL" id="GG657450">
    <property type="protein sequence ID" value="OAT05903.1"/>
    <property type="molecule type" value="Genomic_DNA"/>
</dbReference>
<dbReference type="InterPro" id="IPR050360">
    <property type="entry name" value="MFS_Sugar_Transporters"/>
</dbReference>
<dbReference type="InterPro" id="IPR005828">
    <property type="entry name" value="MFS_sugar_transport-like"/>
</dbReference>
<evidence type="ECO:0000313" key="9">
    <source>
        <dbReference type="EMBL" id="OAT05903.1"/>
    </source>
</evidence>
<evidence type="ECO:0000256" key="6">
    <source>
        <dbReference type="SAM" id="MobiDB-lite"/>
    </source>
</evidence>
<organism evidence="10 11">
    <name type="scientific">Blastomyces gilchristii (strain SLH14081)</name>
    <name type="common">Blastomyces dermatitidis</name>
    <dbReference type="NCBI Taxonomy" id="559298"/>
    <lineage>
        <taxon>Eukaryota</taxon>
        <taxon>Fungi</taxon>
        <taxon>Dikarya</taxon>
        <taxon>Ascomycota</taxon>
        <taxon>Pezizomycotina</taxon>
        <taxon>Eurotiomycetes</taxon>
        <taxon>Eurotiomycetidae</taxon>
        <taxon>Onygenales</taxon>
        <taxon>Ajellomycetaceae</taxon>
        <taxon>Blastomyces</taxon>
    </lineage>
</organism>
<evidence type="ECO:0000313" key="11">
    <source>
        <dbReference type="Proteomes" id="UP000002038"/>
    </source>
</evidence>
<dbReference type="GO" id="GO:0005351">
    <property type="term" value="F:carbohydrate:proton symporter activity"/>
    <property type="evidence" value="ECO:0007669"/>
    <property type="project" value="TreeGrafter"/>
</dbReference>
<keyword evidence="3 7" id="KW-0812">Transmembrane</keyword>
<dbReference type="PROSITE" id="PS00217">
    <property type="entry name" value="SUGAR_TRANSPORT_2"/>
    <property type="match status" value="1"/>
</dbReference>
<feature type="region of interest" description="Disordered" evidence="6">
    <location>
        <begin position="550"/>
        <end position="588"/>
    </location>
</feature>
<dbReference type="KEGG" id="bgh:BDBG_02217"/>
<evidence type="ECO:0000256" key="4">
    <source>
        <dbReference type="ARBA" id="ARBA00022989"/>
    </source>
</evidence>
<proteinExistence type="inferred from homology"/>
<dbReference type="PROSITE" id="PS50850">
    <property type="entry name" value="MFS"/>
    <property type="match status" value="1"/>
</dbReference>
<comment type="subcellular location">
    <subcellularLocation>
        <location evidence="1">Membrane</location>
        <topology evidence="1">Multi-pass membrane protein</topology>
    </subcellularLocation>
</comment>
<accession>A0A179UD57</accession>